<accession>A0A174ZPK7</accession>
<name>A0A174ZPK7_9FIRM</name>
<reference evidence="1 2" key="1">
    <citation type="submission" date="2015-09" db="EMBL/GenBank/DDBJ databases">
        <authorList>
            <consortium name="Pathogen Informatics"/>
        </authorList>
    </citation>
    <scope>NUCLEOTIDE SEQUENCE [LARGE SCALE GENOMIC DNA]</scope>
    <source>
        <strain evidence="1 2">2789STDY5834878</strain>
    </source>
</reference>
<protein>
    <submittedName>
        <fullName evidence="1">Uncharacterized protein</fullName>
    </submittedName>
</protein>
<organism evidence="1 2">
    <name type="scientific">Lachnospira eligens</name>
    <dbReference type="NCBI Taxonomy" id="39485"/>
    <lineage>
        <taxon>Bacteria</taxon>
        <taxon>Bacillati</taxon>
        <taxon>Bacillota</taxon>
        <taxon>Clostridia</taxon>
        <taxon>Lachnospirales</taxon>
        <taxon>Lachnospiraceae</taxon>
        <taxon>Lachnospira</taxon>
    </lineage>
</organism>
<dbReference type="EMBL" id="CZBV01000004">
    <property type="protein sequence ID" value="CUQ86066.1"/>
    <property type="molecule type" value="Genomic_DNA"/>
</dbReference>
<dbReference type="Proteomes" id="UP000095780">
    <property type="component" value="Unassembled WGS sequence"/>
</dbReference>
<evidence type="ECO:0000313" key="2">
    <source>
        <dbReference type="Proteomes" id="UP000095780"/>
    </source>
</evidence>
<evidence type="ECO:0000313" key="1">
    <source>
        <dbReference type="EMBL" id="CUQ86066.1"/>
    </source>
</evidence>
<sequence length="175" mass="20416">MIPEIEVTCRGERLFINSVTVEQYKKYISLMEKNDTEKFSGVMFFNKKIMQEMFGNELSLAAVGEIDAVEFLTAIKTVHFIMQNIVAEKMLNIVEVEQVEKEASAFDDYDRENGYEDEDEQPEENQWKVCGEIVDRVVKIAIRLLKNSYSQCMKENIVTLLDYLKFELDTINENQ</sequence>
<proteinExistence type="predicted"/>
<dbReference type="AlphaFoldDB" id="A0A174ZPK7"/>
<gene>
    <name evidence="1" type="ORF">ERS852492_01766</name>
</gene>